<evidence type="ECO:0000256" key="7">
    <source>
        <dbReference type="RuleBase" id="RU363032"/>
    </source>
</evidence>
<accession>A0ABM8GAA6</accession>
<comment type="subcellular location">
    <subcellularLocation>
        <location evidence="1 7">Cell membrane</location>
        <topology evidence="1 7">Multi-pass membrane protein</topology>
    </subcellularLocation>
</comment>
<dbReference type="InterPro" id="IPR000515">
    <property type="entry name" value="MetI-like"/>
</dbReference>
<evidence type="ECO:0000256" key="5">
    <source>
        <dbReference type="ARBA" id="ARBA00022989"/>
    </source>
</evidence>
<dbReference type="PANTHER" id="PTHR30193">
    <property type="entry name" value="ABC TRANSPORTER PERMEASE PROTEIN"/>
    <property type="match status" value="1"/>
</dbReference>
<keyword evidence="10" id="KW-1185">Reference proteome</keyword>
<feature type="transmembrane region" description="Helical" evidence="7">
    <location>
        <begin position="151"/>
        <end position="171"/>
    </location>
</feature>
<evidence type="ECO:0000259" key="8">
    <source>
        <dbReference type="PROSITE" id="PS50928"/>
    </source>
</evidence>
<feature type="transmembrane region" description="Helical" evidence="7">
    <location>
        <begin position="87"/>
        <end position="112"/>
    </location>
</feature>
<dbReference type="SUPFAM" id="SSF161098">
    <property type="entry name" value="MetI-like"/>
    <property type="match status" value="1"/>
</dbReference>
<keyword evidence="6 7" id="KW-0472">Membrane</keyword>
<gene>
    <name evidence="9" type="ORF">GCM10025866_10540</name>
</gene>
<proteinExistence type="inferred from homology"/>
<dbReference type="EMBL" id="AP027731">
    <property type="protein sequence ID" value="BDZ45145.1"/>
    <property type="molecule type" value="Genomic_DNA"/>
</dbReference>
<organism evidence="9 10">
    <name type="scientific">Naasia aerilata</name>
    <dbReference type="NCBI Taxonomy" id="1162966"/>
    <lineage>
        <taxon>Bacteria</taxon>
        <taxon>Bacillati</taxon>
        <taxon>Actinomycetota</taxon>
        <taxon>Actinomycetes</taxon>
        <taxon>Micrococcales</taxon>
        <taxon>Microbacteriaceae</taxon>
        <taxon>Naasia</taxon>
    </lineage>
</organism>
<keyword evidence="3" id="KW-1003">Cell membrane</keyword>
<evidence type="ECO:0000256" key="4">
    <source>
        <dbReference type="ARBA" id="ARBA00022692"/>
    </source>
</evidence>
<evidence type="ECO:0000256" key="3">
    <source>
        <dbReference type="ARBA" id="ARBA00022475"/>
    </source>
</evidence>
<keyword evidence="2 7" id="KW-0813">Transport</keyword>
<dbReference type="Pfam" id="PF00528">
    <property type="entry name" value="BPD_transp_1"/>
    <property type="match status" value="1"/>
</dbReference>
<evidence type="ECO:0000313" key="9">
    <source>
        <dbReference type="EMBL" id="BDZ45145.1"/>
    </source>
</evidence>
<dbReference type="Gene3D" id="1.10.3720.10">
    <property type="entry name" value="MetI-like"/>
    <property type="match status" value="1"/>
</dbReference>
<name>A0ABM8GAA6_9MICO</name>
<dbReference type="InterPro" id="IPR051393">
    <property type="entry name" value="ABC_transporter_permease"/>
</dbReference>
<comment type="similarity">
    <text evidence="7">Belongs to the binding-protein-dependent transport system permease family.</text>
</comment>
<dbReference type="PANTHER" id="PTHR30193:SF44">
    <property type="entry name" value="LACTOSE TRANSPORT SYSTEM PERMEASE PROTEIN LACF"/>
    <property type="match status" value="1"/>
</dbReference>
<reference evidence="10" key="1">
    <citation type="journal article" date="2019" name="Int. J. Syst. Evol. Microbiol.">
        <title>The Global Catalogue of Microorganisms (GCM) 10K type strain sequencing project: providing services to taxonomists for standard genome sequencing and annotation.</title>
        <authorList>
            <consortium name="The Broad Institute Genomics Platform"/>
            <consortium name="The Broad Institute Genome Sequencing Center for Infectious Disease"/>
            <person name="Wu L."/>
            <person name="Ma J."/>
        </authorList>
    </citation>
    <scope>NUCLEOTIDE SEQUENCE [LARGE SCALE GENOMIC DNA]</scope>
    <source>
        <strain evidence="10">NBRC 108725</strain>
    </source>
</reference>
<dbReference type="InterPro" id="IPR035906">
    <property type="entry name" value="MetI-like_sf"/>
</dbReference>
<evidence type="ECO:0000313" key="10">
    <source>
        <dbReference type="Proteomes" id="UP001321498"/>
    </source>
</evidence>
<dbReference type="Proteomes" id="UP001321498">
    <property type="component" value="Chromosome"/>
</dbReference>
<dbReference type="CDD" id="cd06261">
    <property type="entry name" value="TM_PBP2"/>
    <property type="match status" value="1"/>
</dbReference>
<keyword evidence="4 7" id="KW-0812">Transmembrane</keyword>
<evidence type="ECO:0000256" key="6">
    <source>
        <dbReference type="ARBA" id="ARBA00023136"/>
    </source>
</evidence>
<feature type="domain" description="ABC transmembrane type-1" evidence="8">
    <location>
        <begin position="1"/>
        <end position="172"/>
    </location>
</feature>
<feature type="transmembrane region" description="Helical" evidence="7">
    <location>
        <begin position="118"/>
        <end position="142"/>
    </location>
</feature>
<dbReference type="RefSeq" id="WP_286278541.1">
    <property type="nucleotide sequence ID" value="NZ_AP027731.1"/>
</dbReference>
<dbReference type="PROSITE" id="PS50928">
    <property type="entry name" value="ABC_TM1"/>
    <property type="match status" value="1"/>
</dbReference>
<evidence type="ECO:0000256" key="2">
    <source>
        <dbReference type="ARBA" id="ARBA00022448"/>
    </source>
</evidence>
<protein>
    <recommendedName>
        <fullName evidence="8">ABC transmembrane type-1 domain-containing protein</fullName>
    </recommendedName>
</protein>
<keyword evidence="5 7" id="KW-1133">Transmembrane helix</keyword>
<evidence type="ECO:0000256" key="1">
    <source>
        <dbReference type="ARBA" id="ARBA00004651"/>
    </source>
</evidence>
<sequence>MTSTVAITTIFMQLFVKGGPAATGLAAFGLPNSTWYADPGLALAFLVIVYVYMFVGLYIVIFVGGIETIPDFLYEAASMDGAGVLRRFWHVTLPGIRPFAVFVVVAGVIQAVQIFDQAYVISGGTVLGSPAGATSTIVVFIYQQAFRLNALGYASAATVVLLVLVLVAGIVSRRLGPKEEDV</sequence>
<feature type="transmembrane region" description="Helical" evidence="7">
    <location>
        <begin position="42"/>
        <end position="66"/>
    </location>
</feature>